<name>A0A0V0J8U7_SCHSO</name>
<accession>A0A0V0J8U7</accession>
<protein>
    <submittedName>
        <fullName evidence="1">Uncharacterized protein</fullName>
    </submittedName>
</protein>
<reference evidence="1" key="1">
    <citation type="submission" date="2016-01" db="EMBL/GenBank/DDBJ databases">
        <title>Reference transcriptome for the parasite Schistocephalus solidus: insights into the molecular evolution of parasitism.</title>
        <authorList>
            <person name="Hebert F.O."/>
            <person name="Grambauer S."/>
            <person name="Barber I."/>
            <person name="Landry C.R."/>
            <person name="Aubin-Horth N."/>
        </authorList>
    </citation>
    <scope>NUCLEOTIDE SEQUENCE</scope>
</reference>
<organism evidence="1">
    <name type="scientific">Schistocephalus solidus</name>
    <name type="common">Tapeworm</name>
    <dbReference type="NCBI Taxonomy" id="70667"/>
    <lineage>
        <taxon>Eukaryota</taxon>
        <taxon>Metazoa</taxon>
        <taxon>Spiralia</taxon>
        <taxon>Lophotrochozoa</taxon>
        <taxon>Platyhelminthes</taxon>
        <taxon>Cestoda</taxon>
        <taxon>Eucestoda</taxon>
        <taxon>Diphyllobothriidea</taxon>
        <taxon>Diphyllobothriidae</taxon>
        <taxon>Schistocephalus</taxon>
    </lineage>
</organism>
<gene>
    <name evidence="1" type="ORF">TR140298</name>
</gene>
<evidence type="ECO:0000313" key="1">
    <source>
        <dbReference type="EMBL" id="JAP61958.1"/>
    </source>
</evidence>
<dbReference type="AlphaFoldDB" id="A0A0V0J8U7"/>
<dbReference type="EMBL" id="GEEE01001267">
    <property type="protein sequence ID" value="JAP61958.1"/>
    <property type="molecule type" value="Transcribed_RNA"/>
</dbReference>
<proteinExistence type="predicted"/>
<sequence length="164" mass="18889">MKISGGSGCRWPGRSKPPLNLPPRLAQILWSGSVIRVTLRARQPLQTNKQGPRYPLSWQPSRPWLSMHREYLQVRQVVYNDKNALSRRPCSLLLFSCLGFCPSQSLDWLATRVHTAVVIEDPCWQHRFTKLHCGLPKNYHQPGQWRQAARCGRAACLADYRTTR</sequence>